<keyword evidence="8 23" id="KW-0768">Sushi</keyword>
<evidence type="ECO:0000256" key="23">
    <source>
        <dbReference type="PROSITE-ProRule" id="PRU00302"/>
    </source>
</evidence>
<dbReference type="SUPFAM" id="SSF82895">
    <property type="entry name" value="TSP-1 type 1 repeat"/>
    <property type="match status" value="2"/>
</dbReference>
<dbReference type="GO" id="GO:0006958">
    <property type="term" value="P:complement activation, classical pathway"/>
    <property type="evidence" value="ECO:0007669"/>
    <property type="project" value="UniProtKB-KW"/>
</dbReference>
<dbReference type="Ensembl" id="ENSLLET00000004055.1">
    <property type="protein sequence ID" value="ENSLLEP00000003872.1"/>
    <property type="gene ID" value="ENSLLEG00000002491.1"/>
</dbReference>
<dbReference type="InterPro" id="IPR020863">
    <property type="entry name" value="MACPF_CS"/>
</dbReference>
<keyword evidence="9 24" id="KW-0732">Signal</keyword>
<dbReference type="PROSITE" id="PS51412">
    <property type="entry name" value="MACPF_2"/>
    <property type="match status" value="1"/>
</dbReference>
<dbReference type="GO" id="GO:0005576">
    <property type="term" value="C:extracellular region"/>
    <property type="evidence" value="ECO:0007669"/>
    <property type="project" value="UniProtKB-SubCell"/>
</dbReference>
<evidence type="ECO:0000256" key="12">
    <source>
        <dbReference type="ARBA" id="ARBA00022859"/>
    </source>
</evidence>
<dbReference type="InterPro" id="IPR040729">
    <property type="entry name" value="Kazal_3"/>
</dbReference>
<comment type="subunit">
    <text evidence="21">Monomer or dimer; as a C5b-7 complex it can also form multimeric rosettes. Component of the membrane attack complex (MAC), composed of complement C5b, C6, C7, C8A, C8B, C8G and multiple copies of the pore-forming subunit C9.</text>
</comment>
<evidence type="ECO:0000256" key="7">
    <source>
        <dbReference type="ARBA" id="ARBA00022588"/>
    </source>
</evidence>
<evidence type="ECO:0000256" key="6">
    <source>
        <dbReference type="ARBA" id="ARBA00022537"/>
    </source>
</evidence>
<dbReference type="FunFam" id="2.20.100.10:FF:000002">
    <property type="entry name" value="Unc-5 netrin receptor C"/>
    <property type="match status" value="1"/>
</dbReference>
<dbReference type="SMART" id="SM00457">
    <property type="entry name" value="MACPF"/>
    <property type="match status" value="1"/>
</dbReference>
<dbReference type="Gene3D" id="2.10.70.10">
    <property type="entry name" value="Complement Module, domain 1"/>
    <property type="match status" value="2"/>
</dbReference>
<dbReference type="SUPFAM" id="SSF57535">
    <property type="entry name" value="Complement control module/SCR domain"/>
    <property type="match status" value="2"/>
</dbReference>
<evidence type="ECO:0000256" key="13">
    <source>
        <dbReference type="ARBA" id="ARBA00022875"/>
    </source>
</evidence>
<evidence type="ECO:0000256" key="14">
    <source>
        <dbReference type="ARBA" id="ARBA00023058"/>
    </source>
</evidence>
<dbReference type="Pfam" id="PF01823">
    <property type="entry name" value="MACPF"/>
    <property type="match status" value="1"/>
</dbReference>
<dbReference type="SMART" id="SM00032">
    <property type="entry name" value="CCP"/>
    <property type="match status" value="2"/>
</dbReference>
<evidence type="ECO:0000256" key="9">
    <source>
        <dbReference type="ARBA" id="ARBA00022729"/>
    </source>
</evidence>
<evidence type="ECO:0000256" key="21">
    <source>
        <dbReference type="ARBA" id="ARBA00093478"/>
    </source>
</evidence>
<keyword evidence="4" id="KW-0964">Secreted</keyword>
<evidence type="ECO:0000256" key="20">
    <source>
        <dbReference type="ARBA" id="ARBA00093281"/>
    </source>
</evidence>
<dbReference type="Gene3D" id="4.10.400.10">
    <property type="entry name" value="Low-density Lipoprotein Receptor"/>
    <property type="match status" value="1"/>
</dbReference>
<keyword evidence="11" id="KW-0204">Cytolysis</keyword>
<feature type="domain" description="Sushi" evidence="25">
    <location>
        <begin position="621"/>
        <end position="682"/>
    </location>
</feature>
<dbReference type="InterPro" id="IPR000884">
    <property type="entry name" value="TSP1_rpt"/>
</dbReference>
<dbReference type="InterPro" id="IPR003884">
    <property type="entry name" value="FacI_MAC"/>
</dbReference>
<dbReference type="InterPro" id="IPR048825">
    <property type="entry name" value="C7_KAZAL"/>
</dbReference>
<dbReference type="InterPro" id="IPR000436">
    <property type="entry name" value="Sushi_SCR_CCP_dom"/>
</dbReference>
<keyword evidence="6" id="KW-1052">Target cell membrane</keyword>
<dbReference type="InterPro" id="IPR036055">
    <property type="entry name" value="LDL_receptor-like_sf"/>
</dbReference>
<evidence type="ECO:0000256" key="8">
    <source>
        <dbReference type="ARBA" id="ARBA00022659"/>
    </source>
</evidence>
<dbReference type="Pfam" id="PF00090">
    <property type="entry name" value="TSP_1"/>
    <property type="match status" value="2"/>
</dbReference>
<evidence type="ECO:0000256" key="10">
    <source>
        <dbReference type="ARBA" id="ARBA00022737"/>
    </source>
</evidence>
<name>A0A8C5LST0_9ANUR</name>
<dbReference type="GO" id="GO:0031640">
    <property type="term" value="P:killing of cells of another organism"/>
    <property type="evidence" value="ECO:0007669"/>
    <property type="project" value="UniProtKB-KW"/>
</dbReference>
<evidence type="ECO:0000256" key="2">
    <source>
        <dbReference type="ARBA" id="ARBA00004613"/>
    </source>
</evidence>
<evidence type="ECO:0000256" key="22">
    <source>
        <dbReference type="PROSITE-ProRule" id="PRU00124"/>
    </source>
</evidence>
<dbReference type="Pfam" id="PF00084">
    <property type="entry name" value="Sushi"/>
    <property type="match status" value="2"/>
</dbReference>
<evidence type="ECO:0000256" key="1">
    <source>
        <dbReference type="ARBA" id="ARBA00004175"/>
    </source>
</evidence>
<dbReference type="PRINTS" id="PR01705">
    <property type="entry name" value="TSP1REPEAT"/>
</dbReference>
<dbReference type="GO" id="GO:0045087">
    <property type="term" value="P:innate immune response"/>
    <property type="evidence" value="ECO:0007669"/>
    <property type="project" value="UniProtKB-KW"/>
</dbReference>
<reference evidence="27" key="1">
    <citation type="submission" date="2025-08" db="UniProtKB">
        <authorList>
            <consortium name="Ensembl"/>
        </authorList>
    </citation>
    <scope>IDENTIFICATION</scope>
</reference>
<dbReference type="InterPro" id="IPR020864">
    <property type="entry name" value="MACPF"/>
</dbReference>
<dbReference type="GeneTree" id="ENSGT00940000156804"/>
<dbReference type="InterPro" id="IPR023415">
    <property type="entry name" value="LDLR_class-A_CS"/>
</dbReference>
<evidence type="ECO:0000256" key="4">
    <source>
        <dbReference type="ARBA" id="ARBA00022525"/>
    </source>
</evidence>
<evidence type="ECO:0000256" key="5">
    <source>
        <dbReference type="ARBA" id="ARBA00022536"/>
    </source>
</evidence>
<feature type="disulfide bond" evidence="23">
    <location>
        <begin position="591"/>
        <end position="618"/>
    </location>
</feature>
<dbReference type="GO" id="GO:0005579">
    <property type="term" value="C:membrane attack complex"/>
    <property type="evidence" value="ECO:0007669"/>
    <property type="project" value="UniProtKB-KW"/>
</dbReference>
<feature type="domain" description="MACPF" evidence="26">
    <location>
        <begin position="123"/>
        <end position="446"/>
    </location>
</feature>
<evidence type="ECO:0000256" key="11">
    <source>
        <dbReference type="ARBA" id="ARBA00022852"/>
    </source>
</evidence>
<keyword evidence="10" id="KW-0677">Repeat</keyword>
<keyword evidence="15" id="KW-0472">Membrane</keyword>
<dbReference type="PRINTS" id="PR00764">
    <property type="entry name" value="COMPLEMENTC9"/>
</dbReference>
<dbReference type="CDD" id="cd00033">
    <property type="entry name" value="CCP"/>
    <property type="match status" value="2"/>
</dbReference>
<comment type="similarity">
    <text evidence="3">Belongs to the complement C6/C7/C8/C9 family.</text>
</comment>
<dbReference type="CDD" id="cd00112">
    <property type="entry name" value="LDLa"/>
    <property type="match status" value="1"/>
</dbReference>
<feature type="signal peptide" evidence="24">
    <location>
        <begin position="1"/>
        <end position="22"/>
    </location>
</feature>
<dbReference type="SMART" id="SM00209">
    <property type="entry name" value="TSP1"/>
    <property type="match status" value="2"/>
</dbReference>
<proteinExistence type="inferred from homology"/>
<evidence type="ECO:0000256" key="3">
    <source>
        <dbReference type="ARBA" id="ARBA00009214"/>
    </source>
</evidence>
<keyword evidence="16 23" id="KW-1015">Disulfide bond</keyword>
<dbReference type="AlphaFoldDB" id="A0A8C5LST0"/>
<evidence type="ECO:0000259" key="26">
    <source>
        <dbReference type="PROSITE" id="PS51412"/>
    </source>
</evidence>
<dbReference type="Pfam" id="PF21330">
    <property type="entry name" value="Kazal_C7"/>
    <property type="match status" value="1"/>
</dbReference>
<dbReference type="InterPro" id="IPR001862">
    <property type="entry name" value="MAC_perforin"/>
</dbReference>
<evidence type="ECO:0000256" key="19">
    <source>
        <dbReference type="ARBA" id="ARBA00073222"/>
    </source>
</evidence>
<evidence type="ECO:0000313" key="28">
    <source>
        <dbReference type="Proteomes" id="UP000694569"/>
    </source>
</evidence>
<evidence type="ECO:0000256" key="18">
    <source>
        <dbReference type="ARBA" id="ARBA00023298"/>
    </source>
</evidence>
<dbReference type="PROSITE" id="PS50068">
    <property type="entry name" value="LDLRA_2"/>
    <property type="match status" value="1"/>
</dbReference>
<dbReference type="InterPro" id="IPR035976">
    <property type="entry name" value="Sushi/SCR/CCP_sf"/>
</dbReference>
<feature type="disulfide bond" evidence="22">
    <location>
        <begin position="93"/>
        <end position="111"/>
    </location>
</feature>
<dbReference type="SMART" id="SM00192">
    <property type="entry name" value="LDLa"/>
    <property type="match status" value="1"/>
</dbReference>
<comment type="function">
    <text evidence="20">Component of the membrane attack complex (MAC), a multiprotein complex activated by the complement cascade, which inserts into a target cell membrane and forms a pore, leading to target cell membrane rupture and cell lysis. The MAC is initiated by proteolytic cleavage of C5 into complement C5b in response to the classical, alternative, lectin and GZMK complement pathways. The complement pathways consist in a cascade of proteins that leads to phagocytosis and breakdown of pathogens and signaling that strengthens the adaptive immune system. C7 serves as a membrane anchor. During MAC assembly, associates with C5b and C6 to form the C5b-7 complex, a key lipophilic precursor of the MAC complex, which associates with the outer leaflet and reduces the energy for membrane bending.</text>
</comment>
<dbReference type="SMART" id="SM00057">
    <property type="entry name" value="FIMAC"/>
    <property type="match status" value="2"/>
</dbReference>
<evidence type="ECO:0000256" key="16">
    <source>
        <dbReference type="ARBA" id="ARBA00023157"/>
    </source>
</evidence>
<dbReference type="InterPro" id="IPR002172">
    <property type="entry name" value="LDrepeatLR_classA_rpt"/>
</dbReference>
<dbReference type="PROSITE" id="PS01209">
    <property type="entry name" value="LDLRA_1"/>
    <property type="match status" value="1"/>
</dbReference>
<dbReference type="Gene3D" id="2.20.100.10">
    <property type="entry name" value="Thrombospondin type-1 (TSP1) repeat"/>
    <property type="match status" value="1"/>
</dbReference>
<keyword evidence="17" id="KW-0325">Glycoprotein</keyword>
<accession>A0A8C5LST0</accession>
<dbReference type="FunFam" id="4.10.400.10:FF:000099">
    <property type="entry name" value="Complement component C7"/>
    <property type="match status" value="1"/>
</dbReference>
<dbReference type="InterPro" id="IPR036383">
    <property type="entry name" value="TSP1_rpt_sf"/>
</dbReference>
<keyword evidence="18" id="KW-1053">Target membrane</keyword>
<dbReference type="OrthoDB" id="504708at2759"/>
<comment type="caution">
    <text evidence="23">Lacks conserved residue(s) required for the propagation of feature annotation.</text>
</comment>
<feature type="chain" id="PRO_5034449755" description="Complement component C7" evidence="24">
    <location>
        <begin position="23"/>
        <end position="834"/>
    </location>
</feature>
<dbReference type="Gene3D" id="3.30.60.30">
    <property type="match status" value="2"/>
</dbReference>
<keyword evidence="5" id="KW-0245">EGF-like domain</keyword>
<evidence type="ECO:0000256" key="17">
    <source>
        <dbReference type="ARBA" id="ARBA00023180"/>
    </source>
</evidence>
<keyword evidence="12" id="KW-0391">Immunity</keyword>
<keyword evidence="7" id="KW-0399">Innate immunity</keyword>
<gene>
    <name evidence="27" type="primary">C7</name>
</gene>
<dbReference type="SUPFAM" id="SSF57424">
    <property type="entry name" value="LDL receptor-like module"/>
    <property type="match status" value="1"/>
</dbReference>
<evidence type="ECO:0000313" key="27">
    <source>
        <dbReference type="Ensembl" id="ENSLLEP00000003872.1"/>
    </source>
</evidence>
<dbReference type="Pfam" id="PF18434">
    <property type="entry name" value="Kazal_3"/>
    <property type="match status" value="1"/>
</dbReference>
<dbReference type="PROSITE" id="PS00279">
    <property type="entry name" value="MACPF_1"/>
    <property type="match status" value="1"/>
</dbReference>
<reference evidence="27" key="2">
    <citation type="submission" date="2025-09" db="UniProtKB">
        <authorList>
            <consortium name="Ensembl"/>
        </authorList>
    </citation>
    <scope>IDENTIFICATION</scope>
</reference>
<protein>
    <recommendedName>
        <fullName evidence="19">Complement component C7</fullName>
    </recommendedName>
</protein>
<comment type="subcellular location">
    <subcellularLocation>
        <location evidence="2">Secreted</location>
    </subcellularLocation>
    <subcellularLocation>
        <location evidence="1">Target cell membrane</location>
    </subcellularLocation>
</comment>
<evidence type="ECO:0000256" key="15">
    <source>
        <dbReference type="ARBA" id="ARBA00023136"/>
    </source>
</evidence>
<dbReference type="PANTHER" id="PTHR45742">
    <property type="entry name" value="COMPLEMENT COMPONENT C6"/>
    <property type="match status" value="1"/>
</dbReference>
<feature type="domain" description="Sushi" evidence="25">
    <location>
        <begin position="561"/>
        <end position="620"/>
    </location>
</feature>
<keyword evidence="13" id="KW-0180">Complement pathway</keyword>
<dbReference type="Pfam" id="PF00057">
    <property type="entry name" value="Ldl_recept_a"/>
    <property type="match status" value="1"/>
</dbReference>
<evidence type="ECO:0000256" key="24">
    <source>
        <dbReference type="SAM" id="SignalP"/>
    </source>
</evidence>
<evidence type="ECO:0000259" key="25">
    <source>
        <dbReference type="PROSITE" id="PS50923"/>
    </source>
</evidence>
<dbReference type="GO" id="GO:0044218">
    <property type="term" value="C:other organism cell membrane"/>
    <property type="evidence" value="ECO:0007669"/>
    <property type="project" value="UniProtKB-KW"/>
</dbReference>
<dbReference type="PANTHER" id="PTHR45742:SF2">
    <property type="entry name" value="COMPLEMENT COMPONENT C7"/>
    <property type="match status" value="1"/>
</dbReference>
<keyword evidence="14" id="KW-0473">Membrane attack complex</keyword>
<dbReference type="PROSITE" id="PS50092">
    <property type="entry name" value="TSP1"/>
    <property type="match status" value="2"/>
</dbReference>
<keyword evidence="28" id="KW-1185">Reference proteome</keyword>
<dbReference type="Proteomes" id="UP000694569">
    <property type="component" value="Unplaced"/>
</dbReference>
<organism evidence="27 28">
    <name type="scientific">Leptobrachium leishanense</name>
    <name type="common">Leishan spiny toad</name>
    <dbReference type="NCBI Taxonomy" id="445787"/>
    <lineage>
        <taxon>Eukaryota</taxon>
        <taxon>Metazoa</taxon>
        <taxon>Chordata</taxon>
        <taxon>Craniata</taxon>
        <taxon>Vertebrata</taxon>
        <taxon>Euteleostomi</taxon>
        <taxon>Amphibia</taxon>
        <taxon>Batrachia</taxon>
        <taxon>Anura</taxon>
        <taxon>Pelobatoidea</taxon>
        <taxon>Megophryidae</taxon>
        <taxon>Leptobrachium</taxon>
    </lineage>
</organism>
<sequence>MRVPFLFGLPLLGIVIFAPTFSRQATPVNCKWNSFGPWSECDGCTKSQTQRRSVAVYAQFGGQECAGSTFVTRQCIPTKGCPIESGCGDRFRCFSGQCISKSLVCNGDHDCEEDSADEANCDARQKVCDTDKYPPNTELTGLGFDILTQKLKSGVIHTKSFGGKCRKILNADNKQIYRLSDNVLSYTFKILTKNDFSYDFYNSSWSYVKSTEVHVRTNSKDYSDRYAQESHTKQKSSQLMIIQNYVEVAQFLNNNAEFLALAEPFWKELFNLPSVYEYTAYRKLIENYGTHFLQSGSLGGEYNFLFFLETEKMTRNGVTTSDMEKCTTKEGGFLFIKSSSTECKKVAESIKSSSGTSSNEVRGTVKIRGGEPKFIGALEYINIENPGANRDRYAAWAGSISNLPSVIKQTLTPLYELVREVPCAAVKRFYLKQAIEEYLNEEDSCKCKPCQNKGLPMVVGKRCVCHCKPYTAGSACEEGILIQDDANVIDGSWSCWSSWSTCLSRSGRRVRNRVCNNPPPSGGGKNCIGDSIESQMCEDDELTHFRTVEPHCFEVSFEHKEFCQPPPPLLNGYVQDAGSSFHVGIRITYTCNVGFALVGDPIAECRKDLTWQIEPLQCKRVMCSYPAFPANIRSVQRNEAYQIGDKIAISCGPGFELHGPDSFSCRSSLNWYPDIESVQCKRKVSGMTPKTPRLACQPWEKIQDSECACKMPSECGSSIPVCAVDGRIKKNIPLTVCKMHVVTCLGRTYTLTEDTNCNFPEDSKRARDACHLWEVYSDKAKECVCRESHTCGNEGISICVESNGTKRTLTECEAGVLKCRGENVRIVSISPCDT</sequence>
<dbReference type="PROSITE" id="PS50923">
    <property type="entry name" value="SUSHI"/>
    <property type="match status" value="2"/>
</dbReference>